<feature type="domain" description="Phospholipase D-like" evidence="5">
    <location>
        <begin position="101"/>
        <end position="240"/>
    </location>
</feature>
<dbReference type="GO" id="GO:0016042">
    <property type="term" value="P:lipid catabolic process"/>
    <property type="evidence" value="ECO:0007669"/>
    <property type="project" value="UniProtKB-KW"/>
</dbReference>
<accession>A0A382MDB9</accession>
<dbReference type="PANTHER" id="PTHR43856:SF1">
    <property type="entry name" value="MITOCHONDRIAL CARDIOLIPIN HYDROLASE"/>
    <property type="match status" value="1"/>
</dbReference>
<gene>
    <name evidence="6" type="ORF">METZ01_LOCUS298551</name>
</gene>
<feature type="region of interest" description="Disordered" evidence="4">
    <location>
        <begin position="1"/>
        <end position="41"/>
    </location>
</feature>
<dbReference type="EMBL" id="UINC01092266">
    <property type="protein sequence ID" value="SVC45697.1"/>
    <property type="molecule type" value="Genomic_DNA"/>
</dbReference>
<evidence type="ECO:0000259" key="5">
    <source>
        <dbReference type="Pfam" id="PF13091"/>
    </source>
</evidence>
<dbReference type="Gene3D" id="3.30.870.10">
    <property type="entry name" value="Endonuclease Chain A"/>
    <property type="match status" value="1"/>
</dbReference>
<dbReference type="AlphaFoldDB" id="A0A382MDB9"/>
<evidence type="ECO:0000256" key="3">
    <source>
        <dbReference type="ARBA" id="ARBA00023098"/>
    </source>
</evidence>
<dbReference type="PANTHER" id="PTHR43856">
    <property type="entry name" value="CARDIOLIPIN HYDROLASE"/>
    <property type="match status" value="1"/>
</dbReference>
<dbReference type="GO" id="GO:0016891">
    <property type="term" value="F:RNA endonuclease activity producing 5'-phosphomonoesters, hydrolytic mechanism"/>
    <property type="evidence" value="ECO:0007669"/>
    <property type="project" value="TreeGrafter"/>
</dbReference>
<evidence type="ECO:0000256" key="1">
    <source>
        <dbReference type="ARBA" id="ARBA00022801"/>
    </source>
</evidence>
<dbReference type="InterPro" id="IPR025202">
    <property type="entry name" value="PLD-like_dom"/>
</dbReference>
<keyword evidence="3" id="KW-0443">Lipid metabolism</keyword>
<protein>
    <recommendedName>
        <fullName evidence="5">Phospholipase D-like domain-containing protein</fullName>
    </recommendedName>
</protein>
<keyword evidence="2" id="KW-0442">Lipid degradation</keyword>
<evidence type="ECO:0000256" key="2">
    <source>
        <dbReference type="ARBA" id="ARBA00022963"/>
    </source>
</evidence>
<reference evidence="6" key="1">
    <citation type="submission" date="2018-05" db="EMBL/GenBank/DDBJ databases">
        <authorList>
            <person name="Lanie J.A."/>
            <person name="Ng W.-L."/>
            <person name="Kazmierczak K.M."/>
            <person name="Andrzejewski T.M."/>
            <person name="Davidsen T.M."/>
            <person name="Wayne K.J."/>
            <person name="Tettelin H."/>
            <person name="Glass J.I."/>
            <person name="Rusch D."/>
            <person name="Podicherti R."/>
            <person name="Tsui H.-C.T."/>
            <person name="Winkler M.E."/>
        </authorList>
    </citation>
    <scope>NUCLEOTIDE SEQUENCE</scope>
</reference>
<feature type="non-terminal residue" evidence="6">
    <location>
        <position position="1"/>
    </location>
</feature>
<proteinExistence type="predicted"/>
<name>A0A382MDB9_9ZZZZ</name>
<dbReference type="InterPro" id="IPR051406">
    <property type="entry name" value="PLD_domain"/>
</dbReference>
<evidence type="ECO:0000313" key="6">
    <source>
        <dbReference type="EMBL" id="SVC45697.1"/>
    </source>
</evidence>
<keyword evidence="1" id="KW-0378">Hydrolase</keyword>
<sequence length="254" mass="28638">YTKTPTDAPIAGNTSFQEESRQRNGRLGGGSHLASPSSRSSFLRPEYFNPRRQTMKYLLFSFSALLLALPSHAEAPPEEQKGFEILFSPTGPKRLIQARLEKQIRSARKQIVLAMYQFTSDQLAKALVKAHKKGIDVRVLLDARQASSSGIYARARETLEKGNVPIRLVYPDGVSNKRSKKSRASLPKWHHKFCVFDKMIVATGSYNWTVLADEDSHENLMLIGDKRVAGQFASRFEEIWKDHTLTESLEESGK</sequence>
<dbReference type="SUPFAM" id="SSF56024">
    <property type="entry name" value="Phospholipase D/nuclease"/>
    <property type="match status" value="1"/>
</dbReference>
<evidence type="ECO:0000256" key="4">
    <source>
        <dbReference type="SAM" id="MobiDB-lite"/>
    </source>
</evidence>
<dbReference type="Pfam" id="PF13091">
    <property type="entry name" value="PLDc_2"/>
    <property type="match status" value="1"/>
</dbReference>
<organism evidence="6">
    <name type="scientific">marine metagenome</name>
    <dbReference type="NCBI Taxonomy" id="408172"/>
    <lineage>
        <taxon>unclassified sequences</taxon>
        <taxon>metagenomes</taxon>
        <taxon>ecological metagenomes</taxon>
    </lineage>
</organism>